<dbReference type="EMBL" id="JYJG01000303">
    <property type="protein sequence ID" value="KJK43182.1"/>
    <property type="molecule type" value="Genomic_DNA"/>
</dbReference>
<evidence type="ECO:0000313" key="2">
    <source>
        <dbReference type="EMBL" id="KJK43182.1"/>
    </source>
</evidence>
<dbReference type="PATRIC" id="fig|68170.10.peg.8870"/>
<gene>
    <name evidence="2" type="ORF">UK23_34380</name>
</gene>
<protein>
    <submittedName>
        <fullName evidence="2">Uncharacterized protein</fullName>
    </submittedName>
</protein>
<reference evidence="2 3" key="1">
    <citation type="submission" date="2015-02" db="EMBL/GenBank/DDBJ databases">
        <authorList>
            <person name="Ju K.-S."/>
            <person name="Doroghazi J.R."/>
            <person name="Metcalf W."/>
        </authorList>
    </citation>
    <scope>NUCLEOTIDE SEQUENCE [LARGE SCALE GENOMIC DNA]</scope>
    <source>
        <strain evidence="2 3">NRRL B-16140</strain>
    </source>
</reference>
<organism evidence="2 3">
    <name type="scientific">Lentzea aerocolonigenes</name>
    <name type="common">Lechevalieria aerocolonigenes</name>
    <name type="synonym">Saccharothrix aerocolonigenes</name>
    <dbReference type="NCBI Taxonomy" id="68170"/>
    <lineage>
        <taxon>Bacteria</taxon>
        <taxon>Bacillati</taxon>
        <taxon>Actinomycetota</taxon>
        <taxon>Actinomycetes</taxon>
        <taxon>Pseudonocardiales</taxon>
        <taxon>Pseudonocardiaceae</taxon>
        <taxon>Lentzea</taxon>
    </lineage>
</organism>
<comment type="caution">
    <text evidence="2">The sequence shown here is derived from an EMBL/GenBank/DDBJ whole genome shotgun (WGS) entry which is preliminary data.</text>
</comment>
<dbReference type="AlphaFoldDB" id="A0A0F0GMM5"/>
<accession>A0A0F0GMM5</accession>
<feature type="compositionally biased region" description="Basic and acidic residues" evidence="1">
    <location>
        <begin position="66"/>
        <end position="77"/>
    </location>
</feature>
<keyword evidence="3" id="KW-1185">Reference proteome</keyword>
<evidence type="ECO:0000256" key="1">
    <source>
        <dbReference type="SAM" id="MobiDB-lite"/>
    </source>
</evidence>
<dbReference type="Proteomes" id="UP000033393">
    <property type="component" value="Unassembled WGS sequence"/>
</dbReference>
<feature type="region of interest" description="Disordered" evidence="1">
    <location>
        <begin position="66"/>
        <end position="86"/>
    </location>
</feature>
<name>A0A0F0GMM5_LENAE</name>
<proteinExistence type="predicted"/>
<sequence>MLPDLTTGSPRQQAWAVDIRNRYVRARWGDKWQFAMSDMDWARLTSLVDAKWWIDHRDDVAQAFEKQEPRQERRRPEQYWPPDLTARTPEDRRKAMKIRQALIDSRWGRKIPPAVQEALNRLTDADWWLRNKVGDGRPMAIDRAFGDELPEHDRRMMALPKGPYVPPHPGPCEEQPDYVVTHAAAKKIATEHGDLRLAPRPMDVPVEQRDSCCFSRGWRAGEAEGKQLWISRKAAELRRGNPRGTGADEEARLAMWRMERHLDGHG</sequence>
<evidence type="ECO:0000313" key="3">
    <source>
        <dbReference type="Proteomes" id="UP000033393"/>
    </source>
</evidence>